<dbReference type="SUPFAM" id="SSF51735">
    <property type="entry name" value="NAD(P)-binding Rossmann-fold domains"/>
    <property type="match status" value="1"/>
</dbReference>
<comment type="similarity">
    <text evidence="1">Belongs to the short-chain dehydrogenases/reductases (SDR) family.</text>
</comment>
<evidence type="ECO:0000259" key="4">
    <source>
        <dbReference type="SMART" id="SM00822"/>
    </source>
</evidence>
<dbReference type="Pfam" id="PF00106">
    <property type="entry name" value="adh_short"/>
    <property type="match status" value="1"/>
</dbReference>
<evidence type="ECO:0000313" key="5">
    <source>
        <dbReference type="EMBL" id="RZU52440.1"/>
    </source>
</evidence>
<dbReference type="InterPro" id="IPR002347">
    <property type="entry name" value="SDR_fam"/>
</dbReference>
<dbReference type="AlphaFoldDB" id="A0A4Q7ZN42"/>
<keyword evidence="3" id="KW-0520">NAD</keyword>
<dbReference type="Gene3D" id="3.40.50.720">
    <property type="entry name" value="NAD(P)-binding Rossmann-like Domain"/>
    <property type="match status" value="1"/>
</dbReference>
<dbReference type="PROSITE" id="PS00061">
    <property type="entry name" value="ADH_SHORT"/>
    <property type="match status" value="1"/>
</dbReference>
<dbReference type="InterPro" id="IPR020904">
    <property type="entry name" value="Sc_DH/Rdtase_CS"/>
</dbReference>
<dbReference type="InterPro" id="IPR057326">
    <property type="entry name" value="KR_dom"/>
</dbReference>
<name>A0A4Q7ZN42_9ACTN</name>
<comment type="caution">
    <text evidence="5">The sequence shown here is derived from an EMBL/GenBank/DDBJ whole genome shotgun (WGS) entry which is preliminary data.</text>
</comment>
<evidence type="ECO:0000313" key="6">
    <source>
        <dbReference type="Proteomes" id="UP000292564"/>
    </source>
</evidence>
<keyword evidence="2" id="KW-0560">Oxidoreductase</keyword>
<evidence type="ECO:0000256" key="1">
    <source>
        <dbReference type="ARBA" id="ARBA00006484"/>
    </source>
</evidence>
<proteinExistence type="inferred from homology"/>
<dbReference type="SMART" id="SM00822">
    <property type="entry name" value="PKS_KR"/>
    <property type="match status" value="1"/>
</dbReference>
<dbReference type="GO" id="GO:0016491">
    <property type="term" value="F:oxidoreductase activity"/>
    <property type="evidence" value="ECO:0007669"/>
    <property type="project" value="UniProtKB-KW"/>
</dbReference>
<gene>
    <name evidence="5" type="ORF">EV385_4303</name>
</gene>
<dbReference type="EMBL" id="SHKY01000001">
    <property type="protein sequence ID" value="RZU52440.1"/>
    <property type="molecule type" value="Genomic_DNA"/>
</dbReference>
<keyword evidence="6" id="KW-1185">Reference proteome</keyword>
<dbReference type="PANTHER" id="PTHR24321:SF8">
    <property type="entry name" value="ESTRADIOL 17-BETA-DEHYDROGENASE 8-RELATED"/>
    <property type="match status" value="1"/>
</dbReference>
<sequence>MTKSTSKIGVVYGVHMDRSVLITGGTGGLGAAVVTAFAQAGWRVVAPVRPGTAARLPAPPEAPSTGVAPGVIEPVDADLGAPDDVAAVVATAAAVAGAPLRAVVNLVGGYASAGLVHETPIEDFEAMLRINLRPTYLVTAAALPHLVATGSGSVVCVSSRAALTPFPGAAGYVTAKAAVLAFANAVAAEYQGRGVRCNTVLPSVIDTAANRAAMPGADRTRWVTPAEIARVILFLADDASAPTSGASIPVYGRA</sequence>
<dbReference type="PRINTS" id="PR00081">
    <property type="entry name" value="GDHRDH"/>
</dbReference>
<protein>
    <submittedName>
        <fullName evidence="5">Short-subunit dehydrogenase</fullName>
    </submittedName>
</protein>
<evidence type="ECO:0000256" key="3">
    <source>
        <dbReference type="ARBA" id="ARBA00023027"/>
    </source>
</evidence>
<feature type="domain" description="Ketoreductase" evidence="4">
    <location>
        <begin position="18"/>
        <end position="208"/>
    </location>
</feature>
<accession>A0A4Q7ZN42</accession>
<reference evidence="5 6" key="1">
    <citation type="submission" date="2019-02" db="EMBL/GenBank/DDBJ databases">
        <title>Sequencing the genomes of 1000 actinobacteria strains.</title>
        <authorList>
            <person name="Klenk H.-P."/>
        </authorList>
    </citation>
    <scope>NUCLEOTIDE SEQUENCE [LARGE SCALE GENOMIC DNA]</scope>
    <source>
        <strain evidence="5 6">DSM 45162</strain>
    </source>
</reference>
<dbReference type="InterPro" id="IPR036291">
    <property type="entry name" value="NAD(P)-bd_dom_sf"/>
</dbReference>
<evidence type="ECO:0000256" key="2">
    <source>
        <dbReference type="ARBA" id="ARBA00023002"/>
    </source>
</evidence>
<organism evidence="5 6">
    <name type="scientific">Krasilnikovia cinnamomea</name>
    <dbReference type="NCBI Taxonomy" id="349313"/>
    <lineage>
        <taxon>Bacteria</taxon>
        <taxon>Bacillati</taxon>
        <taxon>Actinomycetota</taxon>
        <taxon>Actinomycetes</taxon>
        <taxon>Micromonosporales</taxon>
        <taxon>Micromonosporaceae</taxon>
        <taxon>Krasilnikovia</taxon>
    </lineage>
</organism>
<dbReference type="Proteomes" id="UP000292564">
    <property type="component" value="Unassembled WGS sequence"/>
</dbReference>
<dbReference type="PANTHER" id="PTHR24321">
    <property type="entry name" value="DEHYDROGENASES, SHORT CHAIN"/>
    <property type="match status" value="1"/>
</dbReference>